<dbReference type="Proteomes" id="UP000566819">
    <property type="component" value="Unassembled WGS sequence"/>
</dbReference>
<dbReference type="PANTHER" id="PTHR23284:SF0">
    <property type="entry name" value="PROLACTIN REGULATORY ELEMENT-BINDING PROTEIN"/>
    <property type="match status" value="1"/>
</dbReference>
<sequence length="638" mass="68240">MAPLISSAKTTLSYPLYACDFDPLDSSRLVVGGGGGAGKSGVGNKITLLDASNASEVEEAGEIDLSRDEDNVTTLAVGQRKGKATLVYAGANSSPQDVQSGKNLHFRIFGIEPATKGKGKSKEGSSEKALGSKISETSRSKLFSSTSEKDTYQRLLRLSKAYPDQPQLGAVATGFAKESEIVLFDTSAISPPNSRGTLKLIKEAVDVDFIQTGKDEYMFAYCDTYDIYLKKISPNTDNEIPAEIYVTPASRGSEKVSLPTFRALRFLTPEFLLMLTNIHSNGGVVLQILRIPPSGKGQCRLSQSHRLPSSISKATGLAVANLTPPLSPTTPQDYTQFVIAVAGQNISISLFKVDLQVENKISMVTPIKPFRKFNNVHPHQITSLNFSNFVPPAHPIKASTPPQYLKLASTGVSNTVVVYTLPLFPVPLSMKRGQSRTPRYVVALPSTKAALGVAVLLCTIGILLGAIFVQGFLEIRGGAPIRFNASNYLPLRIQEALGKPYTFPSGYGGIPTAVPTKQGSGYNHHLGVPTDPSEESSGGSALRLPEIFAQLAPTGGPGVVLLKEHEGEESGIKAELHDEEVHGPHGGKSWEELKHEQKALWLKKLKDAGYWAEDMGETILKGVVFGEIAGAVAQAVGG</sequence>
<keyword evidence="6" id="KW-0931">ER-Golgi transport</keyword>
<dbReference type="InterPro" id="IPR015943">
    <property type="entry name" value="WD40/YVTN_repeat-like_dom_sf"/>
</dbReference>
<evidence type="ECO:0000256" key="7">
    <source>
        <dbReference type="ARBA" id="ARBA00022927"/>
    </source>
</evidence>
<feature type="transmembrane region" description="Helical" evidence="10">
    <location>
        <begin position="449"/>
        <end position="473"/>
    </location>
</feature>
<evidence type="ECO:0000256" key="9">
    <source>
        <dbReference type="ARBA" id="ARBA00023136"/>
    </source>
</evidence>
<keyword evidence="4 10" id="KW-0677">Repeat</keyword>
<dbReference type="EMBL" id="JAAMPI010000553">
    <property type="protein sequence ID" value="KAF4630403.1"/>
    <property type="molecule type" value="Genomic_DNA"/>
</dbReference>
<dbReference type="GO" id="GO:0005789">
    <property type="term" value="C:endoplasmic reticulum membrane"/>
    <property type="evidence" value="ECO:0007669"/>
    <property type="project" value="UniProtKB-SubCell"/>
</dbReference>
<keyword evidence="7 10" id="KW-0653">Protein transport</keyword>
<reference evidence="11 12" key="1">
    <citation type="submission" date="2020-03" db="EMBL/GenBank/DDBJ databases">
        <title>Draft Genome Sequence of Cudoniella acicularis.</title>
        <authorList>
            <person name="Buettner E."/>
            <person name="Kellner H."/>
        </authorList>
    </citation>
    <scope>NUCLEOTIDE SEQUENCE [LARGE SCALE GENOMIC DNA]</scope>
    <source>
        <strain evidence="11 12">DSM 108380</strain>
    </source>
</reference>
<comment type="caution">
    <text evidence="11">The sequence shown here is derived from an EMBL/GenBank/DDBJ whole genome shotgun (WGS) entry which is preliminary data.</text>
</comment>
<keyword evidence="9 10" id="KW-0472">Membrane</keyword>
<keyword evidence="5 10" id="KW-0256">Endoplasmic reticulum</keyword>
<comment type="subcellular location">
    <subcellularLocation>
        <location evidence="10">Endoplasmic reticulum membrane</location>
        <topology evidence="10">Single-pass type II membrane protein</topology>
    </subcellularLocation>
    <subcellularLocation>
        <location evidence="10">Golgi apparatus membrane</location>
        <topology evidence="10">Single-pass type II membrane protein</topology>
    </subcellularLocation>
</comment>
<dbReference type="GO" id="GO:0000139">
    <property type="term" value="C:Golgi membrane"/>
    <property type="evidence" value="ECO:0007669"/>
    <property type="project" value="UniProtKB-SubCell"/>
</dbReference>
<organism evidence="11 12">
    <name type="scientific">Cudoniella acicularis</name>
    <dbReference type="NCBI Taxonomy" id="354080"/>
    <lineage>
        <taxon>Eukaryota</taxon>
        <taxon>Fungi</taxon>
        <taxon>Dikarya</taxon>
        <taxon>Ascomycota</taxon>
        <taxon>Pezizomycotina</taxon>
        <taxon>Leotiomycetes</taxon>
        <taxon>Helotiales</taxon>
        <taxon>Tricladiaceae</taxon>
        <taxon>Cudoniella</taxon>
    </lineage>
</organism>
<evidence type="ECO:0000313" key="11">
    <source>
        <dbReference type="EMBL" id="KAF4630403.1"/>
    </source>
</evidence>
<dbReference type="GO" id="GO:0006888">
    <property type="term" value="P:endoplasmic reticulum to Golgi vesicle-mediated transport"/>
    <property type="evidence" value="ECO:0007669"/>
    <property type="project" value="UniProtKB-UniRule"/>
</dbReference>
<dbReference type="Gene3D" id="2.130.10.10">
    <property type="entry name" value="YVTN repeat-like/Quinoprotein amine dehydrogenase"/>
    <property type="match status" value="1"/>
</dbReference>
<keyword evidence="2 10" id="KW-0853">WD repeat</keyword>
<evidence type="ECO:0000256" key="2">
    <source>
        <dbReference type="ARBA" id="ARBA00022574"/>
    </source>
</evidence>
<evidence type="ECO:0000256" key="1">
    <source>
        <dbReference type="ARBA" id="ARBA00022448"/>
    </source>
</evidence>
<evidence type="ECO:0000256" key="4">
    <source>
        <dbReference type="ARBA" id="ARBA00022737"/>
    </source>
</evidence>
<evidence type="ECO:0000313" key="12">
    <source>
        <dbReference type="Proteomes" id="UP000566819"/>
    </source>
</evidence>
<keyword evidence="12" id="KW-1185">Reference proteome</keyword>
<evidence type="ECO:0000256" key="5">
    <source>
        <dbReference type="ARBA" id="ARBA00022824"/>
    </source>
</evidence>
<evidence type="ECO:0000256" key="10">
    <source>
        <dbReference type="RuleBase" id="RU369019"/>
    </source>
</evidence>
<dbReference type="OrthoDB" id="16538at2759"/>
<dbReference type="GO" id="GO:0003400">
    <property type="term" value="P:regulation of COPII vesicle coating"/>
    <property type="evidence" value="ECO:0007669"/>
    <property type="project" value="UniProtKB-UniRule"/>
</dbReference>
<accession>A0A8H4W196</accession>
<dbReference type="GO" id="GO:0015031">
    <property type="term" value="P:protein transport"/>
    <property type="evidence" value="ECO:0007669"/>
    <property type="project" value="UniProtKB-KW"/>
</dbReference>
<comment type="caution">
    <text evidence="10">Lacks conserved residue(s) required for the propagation of feature annotation.</text>
</comment>
<feature type="transmembrane region" description="Helical" evidence="10">
    <location>
        <begin position="407"/>
        <end position="428"/>
    </location>
</feature>
<keyword evidence="8 10" id="KW-1133">Transmembrane helix</keyword>
<evidence type="ECO:0000256" key="3">
    <source>
        <dbReference type="ARBA" id="ARBA00022692"/>
    </source>
</evidence>
<comment type="function">
    <text evidence="10">Guanine nucleotide-exchange factor (GEF) required for the formation or budding of transport vesicles from the ER.</text>
</comment>
<proteinExistence type="inferred from homology"/>
<dbReference type="PANTHER" id="PTHR23284">
    <property type="entry name" value="PROLACTIN REGULATORY ELEMENT BINDING PROTEIN"/>
    <property type="match status" value="1"/>
</dbReference>
<dbReference type="GO" id="GO:0005085">
    <property type="term" value="F:guanyl-nucleotide exchange factor activity"/>
    <property type="evidence" value="ECO:0007669"/>
    <property type="project" value="InterPro"/>
</dbReference>
<comment type="similarity">
    <text evidence="10">Belongs to the WD repeat SEC12 family.</text>
</comment>
<keyword evidence="1 10" id="KW-0813">Transport</keyword>
<name>A0A8H4W196_9HELO</name>
<dbReference type="AlphaFoldDB" id="A0A8H4W196"/>
<protein>
    <recommendedName>
        <fullName evidence="10">Guanine nucleotide-exchange factor SEC12</fullName>
    </recommendedName>
</protein>
<evidence type="ECO:0000256" key="6">
    <source>
        <dbReference type="ARBA" id="ARBA00022892"/>
    </source>
</evidence>
<keyword evidence="3 10" id="KW-0812">Transmembrane</keyword>
<dbReference type="InterPro" id="IPR045260">
    <property type="entry name" value="Sec12-like"/>
</dbReference>
<evidence type="ECO:0000256" key="8">
    <source>
        <dbReference type="ARBA" id="ARBA00022989"/>
    </source>
</evidence>
<gene>
    <name evidence="11" type="ORF">G7Y89_g7734</name>
</gene>
<dbReference type="FunFam" id="2.130.10.10:FF:001559">
    <property type="entry name" value="Uncharacterized protein"/>
    <property type="match status" value="1"/>
</dbReference>